<dbReference type="PROSITE" id="PS50297">
    <property type="entry name" value="ANK_REP_REGION"/>
    <property type="match status" value="2"/>
</dbReference>
<dbReference type="SUPFAM" id="SSF48403">
    <property type="entry name" value="Ankyrin repeat"/>
    <property type="match status" value="1"/>
</dbReference>
<dbReference type="STRING" id="1661398.A0A482W5P2"/>
<dbReference type="Gene3D" id="1.25.40.20">
    <property type="entry name" value="Ankyrin repeat-containing domain"/>
    <property type="match status" value="1"/>
</dbReference>
<gene>
    <name evidence="4" type="ORF">BDFB_010568</name>
</gene>
<keyword evidence="2 3" id="KW-0040">ANK repeat</keyword>
<dbReference type="Proteomes" id="UP000292052">
    <property type="component" value="Unassembled WGS sequence"/>
</dbReference>
<evidence type="ECO:0000313" key="4">
    <source>
        <dbReference type="EMBL" id="RZC40424.1"/>
    </source>
</evidence>
<dbReference type="PRINTS" id="PR01415">
    <property type="entry name" value="ANKYRIN"/>
</dbReference>
<dbReference type="InterPro" id="IPR002110">
    <property type="entry name" value="Ankyrin_rpt"/>
</dbReference>
<keyword evidence="5" id="KW-1185">Reference proteome</keyword>
<feature type="repeat" description="ANK" evidence="3">
    <location>
        <begin position="113"/>
        <end position="145"/>
    </location>
</feature>
<evidence type="ECO:0000256" key="1">
    <source>
        <dbReference type="ARBA" id="ARBA00022737"/>
    </source>
</evidence>
<dbReference type="Pfam" id="PF12796">
    <property type="entry name" value="Ank_2"/>
    <property type="match status" value="1"/>
</dbReference>
<dbReference type="PANTHER" id="PTHR24171">
    <property type="entry name" value="ANKYRIN REPEAT DOMAIN-CONTAINING PROTEIN 39-RELATED"/>
    <property type="match status" value="1"/>
</dbReference>
<dbReference type="AlphaFoldDB" id="A0A482W5P2"/>
<dbReference type="EMBL" id="QDEB01026168">
    <property type="protein sequence ID" value="RZC40424.1"/>
    <property type="molecule type" value="Genomic_DNA"/>
</dbReference>
<comment type="caution">
    <text evidence="4">The sequence shown here is derived from an EMBL/GenBank/DDBJ whole genome shotgun (WGS) entry which is preliminary data.</text>
</comment>
<dbReference type="SMART" id="SM00248">
    <property type="entry name" value="ANK"/>
    <property type="match status" value="3"/>
</dbReference>
<reference evidence="4 5" key="1">
    <citation type="submission" date="2017-03" db="EMBL/GenBank/DDBJ databases">
        <title>Genome of the blue death feigning beetle - Asbolus verrucosus.</title>
        <authorList>
            <person name="Rider S.D."/>
        </authorList>
    </citation>
    <scope>NUCLEOTIDE SEQUENCE [LARGE SCALE GENOMIC DNA]</scope>
    <source>
        <strain evidence="4">Butters</strain>
        <tissue evidence="4">Head and leg muscle</tissue>
    </source>
</reference>
<protein>
    <submittedName>
        <fullName evidence="4">Ankyrin repeat domain-containing protein 54</fullName>
    </submittedName>
</protein>
<evidence type="ECO:0000313" key="5">
    <source>
        <dbReference type="Proteomes" id="UP000292052"/>
    </source>
</evidence>
<dbReference type="OrthoDB" id="496981at2759"/>
<sequence length="233" mass="25942">MSHSDSEINKSKGELKKKLHMEFKAKNLMKGLTNSQCATLKRRIKTLKDARLFYAAARNNTEAVEKQLVLGASPDCQDVHGRSALHVAASKGYTEIVKLLLERGADPNQNDKLHNTPLHLAACTHNLSIISLLLKAGADARKLDLYGKNPLQLAESKLQLLQRSWREGSIEMIQVRAELQLIVDILISVTSQTPQTNVEDLQMMKLSLNSDVAESVDDQMSKLLMELQGFKIS</sequence>
<evidence type="ECO:0000256" key="3">
    <source>
        <dbReference type="PROSITE-ProRule" id="PRU00023"/>
    </source>
</evidence>
<dbReference type="PROSITE" id="PS50088">
    <property type="entry name" value="ANK_REPEAT"/>
    <property type="match status" value="2"/>
</dbReference>
<evidence type="ECO:0000256" key="2">
    <source>
        <dbReference type="ARBA" id="ARBA00023043"/>
    </source>
</evidence>
<organism evidence="4 5">
    <name type="scientific">Asbolus verrucosus</name>
    <name type="common">Desert ironclad beetle</name>
    <dbReference type="NCBI Taxonomy" id="1661398"/>
    <lineage>
        <taxon>Eukaryota</taxon>
        <taxon>Metazoa</taxon>
        <taxon>Ecdysozoa</taxon>
        <taxon>Arthropoda</taxon>
        <taxon>Hexapoda</taxon>
        <taxon>Insecta</taxon>
        <taxon>Pterygota</taxon>
        <taxon>Neoptera</taxon>
        <taxon>Endopterygota</taxon>
        <taxon>Coleoptera</taxon>
        <taxon>Polyphaga</taxon>
        <taxon>Cucujiformia</taxon>
        <taxon>Tenebrionidae</taxon>
        <taxon>Pimeliinae</taxon>
        <taxon>Asbolus</taxon>
    </lineage>
</organism>
<accession>A0A482W5P2</accession>
<dbReference type="InterPro" id="IPR036770">
    <property type="entry name" value="Ankyrin_rpt-contain_sf"/>
</dbReference>
<feature type="repeat" description="ANK" evidence="3">
    <location>
        <begin position="80"/>
        <end position="112"/>
    </location>
</feature>
<name>A0A482W5P2_ASBVE</name>
<keyword evidence="1" id="KW-0677">Repeat</keyword>
<proteinExistence type="predicted"/>